<protein>
    <submittedName>
        <fullName evidence="9">Putative branched-chain amino acid export protein large subunit</fullName>
    </submittedName>
</protein>
<name>A0A6C7EBK1_ILUCY</name>
<comment type="subcellular location">
    <subcellularLocation>
        <location evidence="1">Cell membrane</location>
        <topology evidence="1">Multi-pass membrane protein</topology>
    </subcellularLocation>
</comment>
<feature type="transmembrane region" description="Helical" evidence="8">
    <location>
        <begin position="20"/>
        <end position="39"/>
    </location>
</feature>
<dbReference type="InterPro" id="IPR011606">
    <property type="entry name" value="Brnchd-chn_aa_trnsp_permease"/>
</dbReference>
<evidence type="ECO:0000256" key="1">
    <source>
        <dbReference type="ARBA" id="ARBA00004651"/>
    </source>
</evidence>
<dbReference type="AlphaFoldDB" id="A0A6C7EBK1"/>
<dbReference type="EMBL" id="AP012057">
    <property type="protein sequence ID" value="BAN02505.1"/>
    <property type="molecule type" value="Genomic_DNA"/>
</dbReference>
<accession>A0A6C7EBK1</accession>
<keyword evidence="10" id="KW-1185">Reference proteome</keyword>
<evidence type="ECO:0000256" key="7">
    <source>
        <dbReference type="ARBA" id="ARBA00023136"/>
    </source>
</evidence>
<reference evidence="9 10" key="1">
    <citation type="journal article" date="2013" name="Int. J. Syst. Evol. Microbiol.">
        <title>Ilumatobacter nonamiense sp. nov. and Ilumatobacter coccineum sp. nov., isolated from seashore sand.</title>
        <authorList>
            <person name="Matsumoto A."/>
            <person name="Kasai H."/>
            <person name="Matsuo Y."/>
            <person name="Shizuri Y."/>
            <person name="Ichikawa N."/>
            <person name="Fujita N."/>
            <person name="Omura S."/>
            <person name="Takahashi Y."/>
        </authorList>
    </citation>
    <scope>NUCLEOTIDE SEQUENCE [LARGE SCALE GENOMIC DNA]</scope>
    <source>
        <strain evidence="10">NBRC 103263 / KCTC 29153 / YM16-304</strain>
    </source>
</reference>
<feature type="transmembrane region" description="Helical" evidence="8">
    <location>
        <begin position="51"/>
        <end position="81"/>
    </location>
</feature>
<gene>
    <name evidence="9" type="ORF">YM304_21910</name>
</gene>
<feature type="transmembrane region" description="Helical" evidence="8">
    <location>
        <begin position="132"/>
        <end position="158"/>
    </location>
</feature>
<dbReference type="RefSeq" id="WP_015441752.1">
    <property type="nucleotide sequence ID" value="NC_020520.1"/>
</dbReference>
<evidence type="ECO:0000256" key="3">
    <source>
        <dbReference type="ARBA" id="ARBA00022448"/>
    </source>
</evidence>
<keyword evidence="6 8" id="KW-1133">Transmembrane helix</keyword>
<evidence type="ECO:0000313" key="10">
    <source>
        <dbReference type="Proteomes" id="UP000011863"/>
    </source>
</evidence>
<dbReference type="PANTHER" id="PTHR34979">
    <property type="entry name" value="INNER MEMBRANE PROTEIN YGAZ"/>
    <property type="match status" value="1"/>
</dbReference>
<dbReference type="GO" id="GO:1903785">
    <property type="term" value="P:L-valine transmembrane transport"/>
    <property type="evidence" value="ECO:0007669"/>
    <property type="project" value="TreeGrafter"/>
</dbReference>
<dbReference type="OrthoDB" id="3177005at2"/>
<sequence>MTRGPLKHVDRDALSDVVPLLIPAIPFGFVIGLAITESAMPGWIGWLSAPLVFAGAAQLAMITLAGTASLWAIIAAVLVINTRHVMYSAALAPVFRTQPRWMRWFAPFLLVDQAFALSIVQVDKDPAAFRRYYLTAAFALYLTWNLVVPLGMLIGPVVPEAWRLDFAPPIMFAGLVLFAINRVPAGVAALAGGLTSLAAVGLRDRVGIVIGAIVGVVAGAVAEQVMARRSGDTRPESDAPHAEVTP</sequence>
<evidence type="ECO:0000313" key="9">
    <source>
        <dbReference type="EMBL" id="BAN02505.1"/>
    </source>
</evidence>
<organism evidence="9 10">
    <name type="scientific">Ilumatobacter coccineus (strain NBRC 103263 / KCTC 29153 / YM16-304)</name>
    <dbReference type="NCBI Taxonomy" id="1313172"/>
    <lineage>
        <taxon>Bacteria</taxon>
        <taxon>Bacillati</taxon>
        <taxon>Actinomycetota</taxon>
        <taxon>Acidimicrobiia</taxon>
        <taxon>Acidimicrobiales</taxon>
        <taxon>Ilumatobacteraceae</taxon>
        <taxon>Ilumatobacter</taxon>
    </lineage>
</organism>
<keyword evidence="3" id="KW-0813">Transport</keyword>
<dbReference type="Pfam" id="PF03591">
    <property type="entry name" value="AzlC"/>
    <property type="match status" value="1"/>
</dbReference>
<feature type="transmembrane region" description="Helical" evidence="8">
    <location>
        <begin position="170"/>
        <end position="194"/>
    </location>
</feature>
<dbReference type="PANTHER" id="PTHR34979:SF1">
    <property type="entry name" value="INNER MEMBRANE PROTEIN YGAZ"/>
    <property type="match status" value="1"/>
</dbReference>
<comment type="similarity">
    <text evidence="2">Belongs to the AzlC family.</text>
</comment>
<evidence type="ECO:0000256" key="8">
    <source>
        <dbReference type="SAM" id="Phobius"/>
    </source>
</evidence>
<dbReference type="GO" id="GO:0005886">
    <property type="term" value="C:plasma membrane"/>
    <property type="evidence" value="ECO:0007669"/>
    <property type="project" value="UniProtKB-SubCell"/>
</dbReference>
<evidence type="ECO:0000256" key="5">
    <source>
        <dbReference type="ARBA" id="ARBA00022692"/>
    </source>
</evidence>
<keyword evidence="4" id="KW-1003">Cell membrane</keyword>
<dbReference type="Proteomes" id="UP000011863">
    <property type="component" value="Chromosome"/>
</dbReference>
<proteinExistence type="inferred from homology"/>
<evidence type="ECO:0000256" key="2">
    <source>
        <dbReference type="ARBA" id="ARBA00010735"/>
    </source>
</evidence>
<dbReference type="KEGG" id="aym:YM304_21910"/>
<keyword evidence="7 8" id="KW-0472">Membrane</keyword>
<keyword evidence="5 8" id="KW-0812">Transmembrane</keyword>
<evidence type="ECO:0000256" key="4">
    <source>
        <dbReference type="ARBA" id="ARBA00022475"/>
    </source>
</evidence>
<feature type="transmembrane region" description="Helical" evidence="8">
    <location>
        <begin position="206"/>
        <end position="227"/>
    </location>
</feature>
<evidence type="ECO:0000256" key="6">
    <source>
        <dbReference type="ARBA" id="ARBA00022989"/>
    </source>
</evidence>